<feature type="region of interest" description="Disordered" evidence="1">
    <location>
        <begin position="143"/>
        <end position="171"/>
    </location>
</feature>
<dbReference type="EMBL" id="CP036290">
    <property type="protein sequence ID" value="QDU83467.1"/>
    <property type="molecule type" value="Genomic_DNA"/>
</dbReference>
<keyword evidence="4" id="KW-1185">Reference proteome</keyword>
<gene>
    <name evidence="3" type="ORF">Pla163_05660</name>
</gene>
<reference evidence="3 4" key="1">
    <citation type="submission" date="2019-02" db="EMBL/GenBank/DDBJ databases">
        <title>Deep-cultivation of Planctomycetes and their phenomic and genomic characterization uncovers novel biology.</title>
        <authorList>
            <person name="Wiegand S."/>
            <person name="Jogler M."/>
            <person name="Boedeker C."/>
            <person name="Pinto D."/>
            <person name="Vollmers J."/>
            <person name="Rivas-Marin E."/>
            <person name="Kohn T."/>
            <person name="Peeters S.H."/>
            <person name="Heuer A."/>
            <person name="Rast P."/>
            <person name="Oberbeckmann S."/>
            <person name="Bunk B."/>
            <person name="Jeske O."/>
            <person name="Meyerdierks A."/>
            <person name="Storesund J.E."/>
            <person name="Kallscheuer N."/>
            <person name="Luecker S."/>
            <person name="Lage O.M."/>
            <person name="Pohl T."/>
            <person name="Merkel B.J."/>
            <person name="Hornburger P."/>
            <person name="Mueller R.-W."/>
            <person name="Bruemmer F."/>
            <person name="Labrenz M."/>
            <person name="Spormann A.M."/>
            <person name="Op den Camp H."/>
            <person name="Overmann J."/>
            <person name="Amann R."/>
            <person name="Jetten M.S.M."/>
            <person name="Mascher T."/>
            <person name="Medema M.H."/>
            <person name="Devos D.P."/>
            <person name="Kaster A.-K."/>
            <person name="Ovreas L."/>
            <person name="Rohde M."/>
            <person name="Galperin M.Y."/>
            <person name="Jogler C."/>
        </authorList>
    </citation>
    <scope>NUCLEOTIDE SEQUENCE [LARGE SCALE GENOMIC DNA]</scope>
    <source>
        <strain evidence="3 4">Pla163</strain>
    </source>
</reference>
<evidence type="ECO:0000313" key="3">
    <source>
        <dbReference type="EMBL" id="QDU83467.1"/>
    </source>
</evidence>
<sequence precursor="true">MQKVNRWCVVVLAAILAIGAGQAWAGDCPDEQATDVPGRVEASTRAERCGIGLKIFGIGGTIIGTRCPRHEIATPAHATCAGEKLAGHRCVKKGLVPVSRRECSCKGLVIPLIDTGIPTSCRCGAWKRFGTVENFETLECDESRGPVTGGDGGGPAPTPRRRSGWVPRLGL</sequence>
<evidence type="ECO:0000313" key="4">
    <source>
        <dbReference type="Proteomes" id="UP000319342"/>
    </source>
</evidence>
<name>A0A518CW60_9BACT</name>
<evidence type="ECO:0000256" key="1">
    <source>
        <dbReference type="SAM" id="MobiDB-lite"/>
    </source>
</evidence>
<accession>A0A518CW60</accession>
<feature type="chain" id="PRO_5022130508" evidence="2">
    <location>
        <begin position="26"/>
        <end position="171"/>
    </location>
</feature>
<proteinExistence type="predicted"/>
<evidence type="ECO:0000256" key="2">
    <source>
        <dbReference type="SAM" id="SignalP"/>
    </source>
</evidence>
<feature type="signal peptide" evidence="2">
    <location>
        <begin position="1"/>
        <end position="25"/>
    </location>
</feature>
<keyword evidence="2" id="KW-0732">Signal</keyword>
<organism evidence="3 4">
    <name type="scientific">Rohdeia mirabilis</name>
    <dbReference type="NCBI Taxonomy" id="2528008"/>
    <lineage>
        <taxon>Bacteria</taxon>
        <taxon>Pseudomonadati</taxon>
        <taxon>Planctomycetota</taxon>
        <taxon>Planctomycetia</taxon>
        <taxon>Planctomycetia incertae sedis</taxon>
        <taxon>Rohdeia</taxon>
    </lineage>
</organism>
<dbReference type="AlphaFoldDB" id="A0A518CW60"/>
<dbReference type="Proteomes" id="UP000319342">
    <property type="component" value="Chromosome"/>
</dbReference>
<protein>
    <submittedName>
        <fullName evidence="3">Uncharacterized protein</fullName>
    </submittedName>
</protein>